<gene>
    <name evidence="9" type="primary">rtn1a</name>
</gene>
<evidence type="ECO:0000313" key="9">
    <source>
        <dbReference type="Ensembl" id="ENSSGRP00000067420.1"/>
    </source>
</evidence>
<feature type="domain" description="Reticulon" evidence="8">
    <location>
        <begin position="618"/>
        <end position="804"/>
    </location>
</feature>
<feature type="compositionally biased region" description="Polar residues" evidence="7">
    <location>
        <begin position="256"/>
        <end position="274"/>
    </location>
</feature>
<dbReference type="GO" id="GO:0007420">
    <property type="term" value="P:brain development"/>
    <property type="evidence" value="ECO:0007669"/>
    <property type="project" value="TreeGrafter"/>
</dbReference>
<keyword evidence="2 6" id="KW-0812">Transmembrane</keyword>
<feature type="compositionally biased region" description="Acidic residues" evidence="7">
    <location>
        <begin position="377"/>
        <end position="395"/>
    </location>
</feature>
<reference evidence="9" key="1">
    <citation type="submission" date="2025-08" db="UniProtKB">
        <authorList>
            <consortium name="Ensembl"/>
        </authorList>
    </citation>
    <scope>IDENTIFICATION</scope>
</reference>
<keyword evidence="4 6" id="KW-1133">Transmembrane helix</keyword>
<dbReference type="GO" id="GO:0071787">
    <property type="term" value="P:endoplasmic reticulum tubular network formation"/>
    <property type="evidence" value="ECO:0007669"/>
    <property type="project" value="TreeGrafter"/>
</dbReference>
<dbReference type="Proteomes" id="UP000472262">
    <property type="component" value="Unassembled WGS sequence"/>
</dbReference>
<keyword evidence="5 6" id="KW-0472">Membrane</keyword>
<evidence type="ECO:0000256" key="5">
    <source>
        <dbReference type="ARBA" id="ARBA00023136"/>
    </source>
</evidence>
<feature type="compositionally biased region" description="Acidic residues" evidence="7">
    <location>
        <begin position="171"/>
        <end position="184"/>
    </location>
</feature>
<feature type="compositionally biased region" description="Low complexity" evidence="7">
    <location>
        <begin position="339"/>
        <end position="351"/>
    </location>
</feature>
<feature type="compositionally biased region" description="Low complexity" evidence="7">
    <location>
        <begin position="309"/>
        <end position="321"/>
    </location>
</feature>
<name>A0A672PU18_SINGR</name>
<dbReference type="Gene3D" id="1.20.5.2480">
    <property type="match status" value="1"/>
</dbReference>
<dbReference type="PANTHER" id="PTHR45799:SF6">
    <property type="entry name" value="RETICULON"/>
    <property type="match status" value="1"/>
</dbReference>
<keyword evidence="10" id="KW-1185">Reference proteome</keyword>
<organism evidence="9 10">
    <name type="scientific">Sinocyclocheilus grahami</name>
    <name type="common">Dianchi golden-line fish</name>
    <name type="synonym">Barbus grahami</name>
    <dbReference type="NCBI Taxonomy" id="75366"/>
    <lineage>
        <taxon>Eukaryota</taxon>
        <taxon>Metazoa</taxon>
        <taxon>Chordata</taxon>
        <taxon>Craniata</taxon>
        <taxon>Vertebrata</taxon>
        <taxon>Euteleostomi</taxon>
        <taxon>Actinopterygii</taxon>
        <taxon>Neopterygii</taxon>
        <taxon>Teleostei</taxon>
        <taxon>Ostariophysi</taxon>
        <taxon>Cypriniformes</taxon>
        <taxon>Cyprinidae</taxon>
        <taxon>Cyprininae</taxon>
        <taxon>Sinocyclocheilus</taxon>
    </lineage>
</organism>
<feature type="compositionally biased region" description="Basic and acidic residues" evidence="7">
    <location>
        <begin position="536"/>
        <end position="559"/>
    </location>
</feature>
<evidence type="ECO:0000313" key="10">
    <source>
        <dbReference type="Proteomes" id="UP000472262"/>
    </source>
</evidence>
<evidence type="ECO:0000256" key="6">
    <source>
        <dbReference type="RuleBase" id="RU210713"/>
    </source>
</evidence>
<dbReference type="CTD" id="323706"/>
<dbReference type="OrthoDB" id="567788at2759"/>
<dbReference type="GeneID" id="107588606"/>
<dbReference type="GO" id="GO:0014069">
    <property type="term" value="C:postsynaptic density"/>
    <property type="evidence" value="ECO:0007669"/>
    <property type="project" value="TreeGrafter"/>
</dbReference>
<evidence type="ECO:0000256" key="3">
    <source>
        <dbReference type="ARBA" id="ARBA00022824"/>
    </source>
</evidence>
<evidence type="ECO:0000256" key="7">
    <source>
        <dbReference type="SAM" id="MobiDB-lite"/>
    </source>
</evidence>
<feature type="compositionally biased region" description="Basic and acidic residues" evidence="7">
    <location>
        <begin position="185"/>
        <end position="224"/>
    </location>
</feature>
<feature type="compositionally biased region" description="Polar residues" evidence="7">
    <location>
        <begin position="290"/>
        <end position="301"/>
    </location>
</feature>
<dbReference type="InterPro" id="IPR003388">
    <property type="entry name" value="Reticulon"/>
</dbReference>
<proteinExistence type="predicted"/>
<evidence type="ECO:0000256" key="4">
    <source>
        <dbReference type="ARBA" id="ARBA00022989"/>
    </source>
</evidence>
<keyword evidence="3 6" id="KW-0256">Endoplasmic reticulum</keyword>
<dbReference type="Ensembl" id="ENSSGRT00000071867.1">
    <property type="protein sequence ID" value="ENSSGRP00000067420.1"/>
    <property type="gene ID" value="ENSSGRG00000034522.1"/>
</dbReference>
<dbReference type="InParanoid" id="A0A672PU18"/>
<dbReference type="FunFam" id="1.20.5.2480:FF:000001">
    <property type="entry name" value="Reticulon"/>
    <property type="match status" value="1"/>
</dbReference>
<protein>
    <recommendedName>
        <fullName evidence="6">Reticulon</fullName>
    </recommendedName>
</protein>
<dbReference type="InterPro" id="IPR046964">
    <property type="entry name" value="RTN1-4"/>
</dbReference>
<accession>A0A672PU18</accession>
<dbReference type="AlphaFoldDB" id="A0A672PU18"/>
<dbReference type="GO" id="GO:0043005">
    <property type="term" value="C:neuron projection"/>
    <property type="evidence" value="ECO:0007669"/>
    <property type="project" value="TreeGrafter"/>
</dbReference>
<feature type="compositionally biased region" description="Polar residues" evidence="7">
    <location>
        <begin position="83"/>
        <end position="105"/>
    </location>
</feature>
<dbReference type="PANTHER" id="PTHR45799">
    <property type="entry name" value="RETICULON-LIKE PROTEIN"/>
    <property type="match status" value="1"/>
</dbReference>
<evidence type="ECO:0000256" key="1">
    <source>
        <dbReference type="ARBA" id="ARBA00004477"/>
    </source>
</evidence>
<feature type="transmembrane region" description="Helical" evidence="6">
    <location>
        <begin position="747"/>
        <end position="768"/>
    </location>
</feature>
<dbReference type="PROSITE" id="PS50845">
    <property type="entry name" value="RETICULON"/>
    <property type="match status" value="1"/>
</dbReference>
<evidence type="ECO:0000256" key="2">
    <source>
        <dbReference type="ARBA" id="ARBA00022692"/>
    </source>
</evidence>
<feature type="region of interest" description="Disordered" evidence="7">
    <location>
        <begin position="1"/>
        <end position="242"/>
    </location>
</feature>
<feature type="compositionally biased region" description="Polar residues" evidence="7">
    <location>
        <begin position="505"/>
        <end position="522"/>
    </location>
</feature>
<dbReference type="GO" id="GO:0005789">
    <property type="term" value="C:endoplasmic reticulum membrane"/>
    <property type="evidence" value="ECO:0007669"/>
    <property type="project" value="UniProtKB-SubCell"/>
</dbReference>
<feature type="compositionally biased region" description="Polar residues" evidence="7">
    <location>
        <begin position="413"/>
        <end position="445"/>
    </location>
</feature>
<reference evidence="9" key="2">
    <citation type="submission" date="2025-09" db="UniProtKB">
        <authorList>
            <consortium name="Ensembl"/>
        </authorList>
    </citation>
    <scope>IDENTIFICATION</scope>
</reference>
<feature type="compositionally biased region" description="Polar residues" evidence="7">
    <location>
        <begin position="361"/>
        <end position="371"/>
    </location>
</feature>
<evidence type="ECO:0000259" key="8">
    <source>
        <dbReference type="PROSITE" id="PS50845"/>
    </source>
</evidence>
<feature type="transmembrane region" description="Helical" evidence="6">
    <location>
        <begin position="632"/>
        <end position="661"/>
    </location>
</feature>
<comment type="subcellular location">
    <subcellularLocation>
        <location evidence="1 6">Endoplasmic reticulum membrane</location>
        <topology evidence="1 6">Multi-pass membrane protein</topology>
    </subcellularLocation>
</comment>
<dbReference type="Pfam" id="PF02453">
    <property type="entry name" value="Reticulon"/>
    <property type="match status" value="1"/>
</dbReference>
<sequence>MSANSSEGPGLDGKWFEEEEEKNGMFGSAGPRFDEMRDDLHAPKQQFHPFEGSGVSMETASTDDSLSDMFMKSSSGEGDLYTSLLSSKSSNPFNDGASLFSTEGNRSPPAPTGTDSGIGMTPGDPSDHQTTLQGSHKTDHYSYMDMGDDLCDFGSVGNAKNKQQPFMSGYGDDEDDDEEDEDDIQDFKPKIHEKENKESSHDPFDLGRYLEKSPLRSEDTEMKRQGSAGGQHTFPYVEDPSDEEMADYRSYRRMETPQSASPVKITVTTESQPVRVSPQGGMFERESVLSFGQQGLPTVTLSEPEDDSAASSANHSPNHSPTGRESPSDVLFQPAGMKSVSSTQDSSSISSHPKLPEAQDIKSSAKPSSPWAQDLQGSEDESGDSEIEQVADEPDSPIHDLTSKTTPAKGGFSQASNPFEQTSYTSATDKASNPQTNKVSVSNPFDLSGGSKGGFGQSSNPPLYSLLREEREAELDSDLLIESASEESPKREQEYSAPKPPEISSPLTTDVTSSKPITTSCAMASPFTDPPASTLRETEKEKEKEKEKVVPFERPKPQPEDSWSTKPRPAVMGTSTVTPEQHSSQEKENKSKSSIVSFTTEKEADLSLFLQSINRQKVVDLLHWRNVKQSGLVFGSLLLLLFSLTQFSVVSVIAYLALAVLSATISFRVYKSVLQAVQKTDEGHPLKAYLEVEIALSADQISKYVDKTQLYINFTMKELRRLFLVQDLVDSIKFAVLMWLLTYVGALFNGLTLLILAVVSMFTMPLVYEKYQTQIDQYLGLVRTQVNAIMGKIREKVPGAKKKE</sequence>
<feature type="region of interest" description="Disordered" evidence="7">
    <location>
        <begin position="254"/>
        <end position="595"/>
    </location>
</feature>
<feature type="compositionally biased region" description="Basic and acidic residues" evidence="7">
    <location>
        <begin position="32"/>
        <end position="42"/>
    </location>
</feature>
<dbReference type="GO" id="GO:0030182">
    <property type="term" value="P:neuron differentiation"/>
    <property type="evidence" value="ECO:0007669"/>
    <property type="project" value="TreeGrafter"/>
</dbReference>
<dbReference type="RefSeq" id="XP_016132243.1">
    <property type="nucleotide sequence ID" value="XM_016276757.1"/>
</dbReference>